<dbReference type="SUPFAM" id="SSF56112">
    <property type="entry name" value="Protein kinase-like (PK-like)"/>
    <property type="match status" value="1"/>
</dbReference>
<proteinExistence type="predicted"/>
<dbReference type="SMART" id="SM00382">
    <property type="entry name" value="AAA"/>
    <property type="match status" value="1"/>
</dbReference>
<sequence>MKARADLDGVREAALSFLPKCALDVEFVKAEPDVALYRAKATDGPSVLVLVGTSEPPASRTDDRFAREYSLLAGLNCPAVIHPLGMHRDRGRIALVFEDPGGVSLEASVPEADWRPSLTNVLVTACRLASSIRKIHEIGLFHGDIRPSNCFVDASGDIKLTGFGLAGQFIVDGKAPRSIDVIAGTLAYMSPEQTGKMNRSPDLRSDLYAFGITLFELFTGALPFEANDALEWAHRHLATSSPRPSDRDAAIPSQIDAIILKLLEKNPDDRYQTAKAVENDLQRCLADFSATDQVQRFQPAKSDLLDQRQNSPMLFGRGEAQQLLMKAVDRVVASGESEFVLVSGPPGIGKSSLVEDLSKNLVERGMLFASGKFDQHKWEIPYATLAQAFTRLVRQLLTKDESELAHWRHSLLNALGSNAQLIVDLIPELAYVVGSQPETAPADLATAQVRFHFVFRAFLNVFATASHPLVLFIDDLQWLDAATLDLVQRLINDPELRHILIIGAYRDEENEQSDMLRSVLSNLRSMRGRTAEIGLQSLQHDDLLHLVANILSTSPDRVGTLADLVGEKTGGNPFFAIQFVRQLASEGTLFFQPGNSEWSWNTSAVREKGLTNNVGQLLAMQLDRLPAGTQKALGQLSLLGNVTDARTAALVLRVSSGGLRELLDPALDAGLIKLSNSTLSFAHDHVQAAAYSFFGVESLAQAHLDIARLLLAHTARRELEERIFEITNQFDRGLPAVTRAEAATVAQLYLVAGQRAKAASAYSSARSYFERGRSLIADRRQDQYQLLFQLELNQTESEIVTGDLVAAEERLSGLMAMTTDFADRAEVVCLAVLLYFTTGRSSRAVEVGVRFLSEADPGWPSQSTEADVRSEFDSLHLWLSDIDIDTLADAAEMTDPRIISAIAVMTEVFPAAYAVDRRLMEFLLLRMTNLSLQHGFCESSAVAFSALNMALGVQFGDYKTAYAFGELARRLVDKSQSGRYRARVYSLFAGFATPWIRPLADSAPLMAEAFRISCSTGDLAFAAYNTRNRITHEFVSGKSLKHVQNEVENAVDFAKKVQLGLPTERFFSQLRLVRKLRGEDTAISTDDDAWALGEAEPQPGVAMMIGYHWVFRLIEHYLTEDFTAAHLAASRVEAIRWAMRSSIEEAEYGFYAGLTSAALADRETVSAAQRQTYLDTLCRHHDRMATWSKNSPSNFGCREALLGAERARLEGQDSVAQSLYERSIHLSRSGGFLQVEAISAELAGRFYASRGLNIASDAYLRNARECYNRWGCLAKVRLLDFRYLHLSKRQPSASPLSTIEMPVAALDVEAVGRASRVLSSEMVLSKLIEKLMHLSVQHAGAERGALLLFSNGELNIEATAATERGEIAVTLERRRHSPSDLPNSILKYVLRTKTPAVLNDLPSGAFDVSDAYFHGRRPRSILCIPIFNATEIIGLLYAENGLTSGVFSPDRIAVLDFLASQAGIWLSNSRLYSELQRSEAWLREAQRLSRTGSFYWHDDLDALECSEEIYRIFELPPGLAVTIGVIRTRIHPADQKMFEELVETARQSGADIDRQLRLQFDGGLVKDVRLVTRSGVDHAGKRRHLGSLQDVTEMQHAQDTLSNVRSELAHVSRTATLGVLTASIAHEISQPLLGIVANAEACQIMLESTPPNIEGAVRTAQRCLRDGYRAAETIKRLRSLFGSKNATIEPLNVNEIVREVLNLAANELQMNEVIVQTDFTHGLPLAAGDRVQVQQVVLNLLLNAVDAMRTTSGTPKTVHIRTRTSGPNDIRVDVSDCGIGFDQALAEKLFEAFYTTKVNGMGVGLSVSQAIIESLEGRLWASRNEKQGATFSFTLQRASEQPPSPAARMAKAREAPPDSA</sequence>
<dbReference type="InterPro" id="IPR003018">
    <property type="entry name" value="GAF"/>
</dbReference>
<evidence type="ECO:0000256" key="2">
    <source>
        <dbReference type="ARBA" id="ARBA00012438"/>
    </source>
</evidence>
<dbReference type="Gene3D" id="3.40.50.300">
    <property type="entry name" value="P-loop containing nucleotide triphosphate hydrolases"/>
    <property type="match status" value="1"/>
</dbReference>
<dbReference type="InterPro" id="IPR005467">
    <property type="entry name" value="His_kinase_dom"/>
</dbReference>
<evidence type="ECO:0000313" key="7">
    <source>
        <dbReference type="Proteomes" id="UP001233264"/>
    </source>
</evidence>
<feature type="domain" description="Histidine kinase" evidence="5">
    <location>
        <begin position="1623"/>
        <end position="1839"/>
    </location>
</feature>
<evidence type="ECO:0000259" key="5">
    <source>
        <dbReference type="PROSITE" id="PS50109"/>
    </source>
</evidence>
<dbReference type="Gene3D" id="3.30.450.40">
    <property type="match status" value="1"/>
</dbReference>
<dbReference type="Pfam" id="PF01590">
    <property type="entry name" value="GAF"/>
    <property type="match status" value="1"/>
</dbReference>
<dbReference type="PROSITE" id="PS50109">
    <property type="entry name" value="HIS_KIN"/>
    <property type="match status" value="1"/>
</dbReference>
<dbReference type="SUPFAM" id="SSF55785">
    <property type="entry name" value="PYP-like sensor domain (PAS domain)"/>
    <property type="match status" value="1"/>
</dbReference>
<evidence type="ECO:0000256" key="1">
    <source>
        <dbReference type="ARBA" id="ARBA00000085"/>
    </source>
</evidence>
<dbReference type="RefSeq" id="WP_158000371.1">
    <property type="nucleotide sequence ID" value="NZ_CP120365.1"/>
</dbReference>
<dbReference type="InterPro" id="IPR035965">
    <property type="entry name" value="PAS-like_dom_sf"/>
</dbReference>
<gene>
    <name evidence="6" type="ORF">PZL22_001855</name>
</gene>
<dbReference type="EMBL" id="CP120365">
    <property type="protein sequence ID" value="WHS94159.1"/>
    <property type="molecule type" value="Genomic_DNA"/>
</dbReference>
<dbReference type="Gene3D" id="3.30.565.10">
    <property type="entry name" value="Histidine kinase-like ATPase, C-terminal domain"/>
    <property type="match status" value="1"/>
</dbReference>
<dbReference type="PROSITE" id="PS00109">
    <property type="entry name" value="PROTEIN_KINASE_TYR"/>
    <property type="match status" value="1"/>
</dbReference>
<dbReference type="InterPro" id="IPR004358">
    <property type="entry name" value="Sig_transdc_His_kin-like_C"/>
</dbReference>
<dbReference type="InterPro" id="IPR003593">
    <property type="entry name" value="AAA+_ATPase"/>
</dbReference>
<dbReference type="Pfam" id="PF00069">
    <property type="entry name" value="Pkinase"/>
    <property type="match status" value="1"/>
</dbReference>
<reference evidence="6 7" key="1">
    <citation type="submission" date="2023-03" db="EMBL/GenBank/DDBJ databases">
        <authorList>
            <person name="Menendez E."/>
            <person name="Kaur S."/>
            <person name="Flores-Felix J.D."/>
            <person name="diCenzo G.C."/>
            <person name="Peix A."/>
            <person name="Velazquez E."/>
        </authorList>
    </citation>
    <scope>NUCLEOTIDE SEQUENCE [LARGE SCALE GENOMIC DNA]</scope>
    <source>
        <strain evidence="6 7">CCBAU 71714</strain>
    </source>
</reference>
<feature type="region of interest" description="Disordered" evidence="3">
    <location>
        <begin position="1834"/>
        <end position="1860"/>
    </location>
</feature>
<dbReference type="Gene3D" id="1.10.510.10">
    <property type="entry name" value="Transferase(Phosphotransferase) domain 1"/>
    <property type="match status" value="1"/>
</dbReference>
<dbReference type="Proteomes" id="UP001233264">
    <property type="component" value="Chromosome"/>
</dbReference>
<dbReference type="InterPro" id="IPR008266">
    <property type="entry name" value="Tyr_kinase_AS"/>
</dbReference>
<dbReference type="InterPro" id="IPR036890">
    <property type="entry name" value="HATPase_C_sf"/>
</dbReference>
<dbReference type="Pfam" id="PF02518">
    <property type="entry name" value="HATPase_c"/>
    <property type="match status" value="1"/>
</dbReference>
<protein>
    <recommendedName>
        <fullName evidence="2">histidine kinase</fullName>
        <ecNumber evidence="2">2.7.13.3</ecNumber>
    </recommendedName>
</protein>
<organism evidence="6 7">
    <name type="scientific">Sinorhizobium kummerowiae</name>
    <dbReference type="NCBI Taxonomy" id="158892"/>
    <lineage>
        <taxon>Bacteria</taxon>
        <taxon>Pseudomonadati</taxon>
        <taxon>Pseudomonadota</taxon>
        <taxon>Alphaproteobacteria</taxon>
        <taxon>Hyphomicrobiales</taxon>
        <taxon>Rhizobiaceae</taxon>
        <taxon>Sinorhizobium/Ensifer group</taxon>
        <taxon>Sinorhizobium</taxon>
    </lineage>
</organism>
<keyword evidence="7" id="KW-1185">Reference proteome</keyword>
<evidence type="ECO:0000313" key="6">
    <source>
        <dbReference type="EMBL" id="WHS94159.1"/>
    </source>
</evidence>
<dbReference type="InterPro" id="IPR027417">
    <property type="entry name" value="P-loop_NTPase"/>
</dbReference>
<dbReference type="InterPro" id="IPR053159">
    <property type="entry name" value="Hybrid_Histidine_Kinase"/>
</dbReference>
<evidence type="ECO:0000259" key="4">
    <source>
        <dbReference type="PROSITE" id="PS50011"/>
    </source>
</evidence>
<feature type="compositionally biased region" description="Basic and acidic residues" evidence="3">
    <location>
        <begin position="1851"/>
        <end position="1860"/>
    </location>
</feature>
<dbReference type="Gene3D" id="1.10.287.130">
    <property type="match status" value="1"/>
</dbReference>
<dbReference type="CDD" id="cd14014">
    <property type="entry name" value="STKc_PknB_like"/>
    <property type="match status" value="1"/>
</dbReference>
<dbReference type="PROSITE" id="PS50011">
    <property type="entry name" value="PROTEIN_KINASE_DOM"/>
    <property type="match status" value="1"/>
</dbReference>
<comment type="catalytic activity">
    <reaction evidence="1">
        <text>ATP + protein L-histidine = ADP + protein N-phospho-L-histidine.</text>
        <dbReference type="EC" id="2.7.13.3"/>
    </reaction>
</comment>
<name>A0ABY8T8T3_9HYPH</name>
<dbReference type="PRINTS" id="PR00344">
    <property type="entry name" value="BCTRLSENSOR"/>
</dbReference>
<feature type="domain" description="Protein kinase" evidence="4">
    <location>
        <begin position="1"/>
        <end position="285"/>
    </location>
</feature>
<dbReference type="SUPFAM" id="SSF55874">
    <property type="entry name" value="ATPase domain of HSP90 chaperone/DNA topoisomerase II/histidine kinase"/>
    <property type="match status" value="1"/>
</dbReference>
<dbReference type="EC" id="2.7.13.3" evidence="2"/>
<dbReference type="InterPro" id="IPR011009">
    <property type="entry name" value="Kinase-like_dom_sf"/>
</dbReference>
<dbReference type="InterPro" id="IPR029016">
    <property type="entry name" value="GAF-like_dom_sf"/>
</dbReference>
<dbReference type="Gene3D" id="3.30.450.20">
    <property type="entry name" value="PAS domain"/>
    <property type="match status" value="1"/>
</dbReference>
<dbReference type="InterPro" id="IPR041664">
    <property type="entry name" value="AAA_16"/>
</dbReference>
<dbReference type="PANTHER" id="PTHR43642">
    <property type="entry name" value="HYBRID SIGNAL TRANSDUCTION HISTIDINE KINASE G"/>
    <property type="match status" value="1"/>
</dbReference>
<dbReference type="InterPro" id="IPR003594">
    <property type="entry name" value="HATPase_dom"/>
</dbReference>
<dbReference type="SMART" id="SM00387">
    <property type="entry name" value="HATPase_c"/>
    <property type="match status" value="1"/>
</dbReference>
<dbReference type="Pfam" id="PF13191">
    <property type="entry name" value="AAA_16"/>
    <property type="match status" value="1"/>
</dbReference>
<dbReference type="SMART" id="SM00065">
    <property type="entry name" value="GAF"/>
    <property type="match status" value="1"/>
</dbReference>
<accession>A0ABY8T8T3</accession>
<evidence type="ECO:0000256" key="3">
    <source>
        <dbReference type="SAM" id="MobiDB-lite"/>
    </source>
</evidence>
<dbReference type="InterPro" id="IPR000719">
    <property type="entry name" value="Prot_kinase_dom"/>
</dbReference>
<dbReference type="PANTHER" id="PTHR43642:SF1">
    <property type="entry name" value="HYBRID SIGNAL TRANSDUCTION HISTIDINE KINASE G"/>
    <property type="match status" value="1"/>
</dbReference>
<dbReference type="SUPFAM" id="SSF55781">
    <property type="entry name" value="GAF domain-like"/>
    <property type="match status" value="1"/>
</dbReference>
<dbReference type="SUPFAM" id="SSF52540">
    <property type="entry name" value="P-loop containing nucleoside triphosphate hydrolases"/>
    <property type="match status" value="1"/>
</dbReference>